<keyword evidence="5" id="KW-1185">Reference proteome</keyword>
<keyword evidence="2" id="KW-0406">Ion transport</keyword>
<protein>
    <recommendedName>
        <fullName evidence="3">RCK C-terminal domain-containing protein</fullName>
    </recommendedName>
</protein>
<dbReference type="InterPro" id="IPR050721">
    <property type="entry name" value="Trk_Ktr_HKT_K-transport"/>
</dbReference>
<name>A0A098R571_9SPIO</name>
<dbReference type="PANTHER" id="PTHR43833">
    <property type="entry name" value="POTASSIUM CHANNEL PROTEIN 2-RELATED-RELATED"/>
    <property type="match status" value="1"/>
</dbReference>
<dbReference type="Pfam" id="PF02080">
    <property type="entry name" value="TrkA_C"/>
    <property type="match status" value="1"/>
</dbReference>
<dbReference type="EMBL" id="JNUP01000003">
    <property type="protein sequence ID" value="KGE73877.1"/>
    <property type="molecule type" value="Genomic_DNA"/>
</dbReference>
<dbReference type="STRING" id="1480694.DC28_01350"/>
<dbReference type="PROSITE" id="PS51202">
    <property type="entry name" value="RCK_C"/>
    <property type="match status" value="1"/>
</dbReference>
<dbReference type="InterPro" id="IPR036291">
    <property type="entry name" value="NAD(P)-bd_dom_sf"/>
</dbReference>
<dbReference type="GO" id="GO:0008324">
    <property type="term" value="F:monoatomic cation transmembrane transporter activity"/>
    <property type="evidence" value="ECO:0007669"/>
    <property type="project" value="InterPro"/>
</dbReference>
<evidence type="ECO:0000259" key="3">
    <source>
        <dbReference type="PROSITE" id="PS51202"/>
    </source>
</evidence>
<proteinExistence type="predicted"/>
<evidence type="ECO:0000313" key="5">
    <source>
        <dbReference type="Proteomes" id="UP000029692"/>
    </source>
</evidence>
<dbReference type="eggNOG" id="COG0569">
    <property type="taxonomic scope" value="Bacteria"/>
</dbReference>
<feature type="domain" description="RCK C-terminal" evidence="3">
    <location>
        <begin position="96"/>
        <end position="179"/>
    </location>
</feature>
<reference evidence="4 5" key="1">
    <citation type="submission" date="2014-05" db="EMBL/GenBank/DDBJ databases">
        <title>De novo Genome Sequence of Spirocheata sp.</title>
        <authorList>
            <person name="Shivani Y."/>
            <person name="Subhash Y."/>
            <person name="Tushar L."/>
            <person name="Sasikala C."/>
            <person name="Ramana C.V."/>
        </authorList>
    </citation>
    <scope>NUCLEOTIDE SEQUENCE [LARGE SCALE GENOMIC DNA]</scope>
    <source>
        <strain evidence="4 5">JC230</strain>
    </source>
</reference>
<dbReference type="GO" id="GO:0006813">
    <property type="term" value="P:potassium ion transport"/>
    <property type="evidence" value="ECO:0007669"/>
    <property type="project" value="InterPro"/>
</dbReference>
<dbReference type="InterPro" id="IPR036721">
    <property type="entry name" value="RCK_C_sf"/>
</dbReference>
<dbReference type="AlphaFoldDB" id="A0A098R571"/>
<dbReference type="Pfam" id="PF02254">
    <property type="entry name" value="TrkA_N"/>
    <property type="match status" value="1"/>
</dbReference>
<evidence type="ECO:0000313" key="4">
    <source>
        <dbReference type="EMBL" id="KGE73877.1"/>
    </source>
</evidence>
<keyword evidence="1" id="KW-0813">Transport</keyword>
<dbReference type="Gene3D" id="3.30.70.1450">
    <property type="entry name" value="Regulator of K+ conductance, C-terminal domain"/>
    <property type="match status" value="1"/>
</dbReference>
<dbReference type="SUPFAM" id="SSF51735">
    <property type="entry name" value="NAD(P)-binding Rossmann-fold domains"/>
    <property type="match status" value="1"/>
</dbReference>
<dbReference type="InterPro" id="IPR006037">
    <property type="entry name" value="RCK_C"/>
</dbReference>
<dbReference type="Gene3D" id="3.40.50.720">
    <property type="entry name" value="NAD(P)-binding Rossmann-like Domain"/>
    <property type="match status" value="1"/>
</dbReference>
<dbReference type="PANTHER" id="PTHR43833:SF5">
    <property type="entry name" value="TRK SYSTEM POTASSIUM UPTAKE PROTEIN TRKA"/>
    <property type="match status" value="1"/>
</dbReference>
<sequence length="218" mass="24400">MVLNDEGNNLTLLAKAGAADADFFISVTESDEMNLLSCGLVSGEFQKPKTIARVRNYDYSEATTWDNPLFGIDHIINSEIEVAREITNIIKHGVRSNIMTLENSSLQIRNLTIDEESPFKYKPLQELRSSIAVDFIAPFLLRMEEYIIPTGATRLLENDKLFILASESGFEAIFELAHKKPQGIRKIAFVGGRNVACFLADYLGDQQHDHISDTVTIC</sequence>
<dbReference type="Proteomes" id="UP000029692">
    <property type="component" value="Unassembled WGS sequence"/>
</dbReference>
<organism evidence="4 5">
    <name type="scientific">Spirochaeta lutea</name>
    <dbReference type="NCBI Taxonomy" id="1480694"/>
    <lineage>
        <taxon>Bacteria</taxon>
        <taxon>Pseudomonadati</taxon>
        <taxon>Spirochaetota</taxon>
        <taxon>Spirochaetia</taxon>
        <taxon>Spirochaetales</taxon>
        <taxon>Spirochaetaceae</taxon>
        <taxon>Spirochaeta</taxon>
    </lineage>
</organism>
<comment type="caution">
    <text evidence="4">The sequence shown here is derived from an EMBL/GenBank/DDBJ whole genome shotgun (WGS) entry which is preliminary data.</text>
</comment>
<gene>
    <name evidence="4" type="ORF">DC28_01350</name>
</gene>
<evidence type="ECO:0000256" key="1">
    <source>
        <dbReference type="ARBA" id="ARBA00022448"/>
    </source>
</evidence>
<evidence type="ECO:0000256" key="2">
    <source>
        <dbReference type="ARBA" id="ARBA00023065"/>
    </source>
</evidence>
<dbReference type="InterPro" id="IPR003148">
    <property type="entry name" value="RCK_N"/>
</dbReference>
<dbReference type="OrthoDB" id="9775180at2"/>
<accession>A0A098R571</accession>
<dbReference type="SUPFAM" id="SSF116726">
    <property type="entry name" value="TrkA C-terminal domain-like"/>
    <property type="match status" value="1"/>
</dbReference>